<feature type="domain" description="SH3" evidence="5">
    <location>
        <begin position="54"/>
        <end position="116"/>
    </location>
</feature>
<dbReference type="SUPFAM" id="SSF54277">
    <property type="entry name" value="CAD &amp; PB1 domains"/>
    <property type="match status" value="1"/>
</dbReference>
<dbReference type="Gene3D" id="2.30.30.40">
    <property type="entry name" value="SH3 Domains"/>
    <property type="match status" value="1"/>
</dbReference>
<evidence type="ECO:0000256" key="1">
    <source>
        <dbReference type="ARBA" id="ARBA00022443"/>
    </source>
</evidence>
<dbReference type="SUPFAM" id="SSF64268">
    <property type="entry name" value="PX domain"/>
    <property type="match status" value="1"/>
</dbReference>
<evidence type="ECO:0000256" key="2">
    <source>
        <dbReference type="ARBA" id="ARBA00022737"/>
    </source>
</evidence>
<dbReference type="Pfam" id="PF00787">
    <property type="entry name" value="PX"/>
    <property type="match status" value="1"/>
</dbReference>
<feature type="compositionally biased region" description="Polar residues" evidence="4">
    <location>
        <begin position="412"/>
        <end position="444"/>
    </location>
</feature>
<dbReference type="GO" id="GO:0030674">
    <property type="term" value="F:protein-macromolecule adaptor activity"/>
    <property type="evidence" value="ECO:0007669"/>
    <property type="project" value="TreeGrafter"/>
</dbReference>
<dbReference type="PROSITE" id="PS50002">
    <property type="entry name" value="SH3"/>
    <property type="match status" value="1"/>
</dbReference>
<dbReference type="Gene3D" id="3.30.1520.10">
    <property type="entry name" value="Phox-like domain"/>
    <property type="match status" value="1"/>
</dbReference>
<evidence type="ECO:0000259" key="5">
    <source>
        <dbReference type="PROSITE" id="PS50002"/>
    </source>
</evidence>
<proteinExistence type="predicted"/>
<sequence>MFKPFKKHQPFPENMVKISSPIAIEKQDAAANSTSSIPYLQHSLKDQTDSRSNGSITVVITKFEFKAEHQNELTVGIGEAFRLIEKKPNGWILVKPIGRISEPGLIPASYVRTVDVKVKARQNNGEVPIQENTNEQEVGSVDNISSKHHQVLENDKAQCTKLDASLNRSRADLSALNIKKKSIDSYDSPEEDQEDRDIATKYSTANTSIDSSEFQAIPEKSKSRSCLKLDDTSKTNSFASSLSSTPPQSDSVHPVTGLVRNVKTHEGRYWYRVDINLSNGKKLYLCRYYQDFYKLHISLINKLKPEEVAKLPSLPDPLPRPDLQTVESILLSRVQQLNIYIFKIMNNNHNFDYNDILNKWTTLRNCDLEVSPVENFLTNEQIEDYLNPGNENKTRPKLSVQTSMTLPLPSPTMFSATSQRSPKIWNSPTSSTYQRSNSASLPSSTLDYPAARARNVSSPNLPTGLHTSSHNSWNTNNNNLRSSELKIKILVENDIFAIKFNKSSNLKNLVSSIAKRVEIYDREIKMLYNNGNDNGLFIPLRNDHDLCTALSSDKLLIKVIV</sequence>
<gene>
    <name evidence="7" type="ORF">WICMUC_003432</name>
</gene>
<dbReference type="InterPro" id="IPR051228">
    <property type="entry name" value="NADPH_Oxidase/PX-Domain"/>
</dbReference>
<evidence type="ECO:0000256" key="3">
    <source>
        <dbReference type="PROSITE-ProRule" id="PRU00192"/>
    </source>
</evidence>
<evidence type="ECO:0000313" key="8">
    <source>
        <dbReference type="Proteomes" id="UP000769528"/>
    </source>
</evidence>
<dbReference type="CDD" id="cd06890">
    <property type="entry name" value="PX_Bem1p"/>
    <property type="match status" value="1"/>
</dbReference>
<comment type="caution">
    <text evidence="7">The sequence shown here is derived from an EMBL/GenBank/DDBJ whole genome shotgun (WGS) entry which is preliminary data.</text>
</comment>
<evidence type="ECO:0008006" key="9">
    <source>
        <dbReference type="Google" id="ProtNLM"/>
    </source>
</evidence>
<keyword evidence="2" id="KW-0677">Repeat</keyword>
<keyword evidence="1 3" id="KW-0728">SH3 domain</keyword>
<dbReference type="InterPro" id="IPR001452">
    <property type="entry name" value="SH3_domain"/>
</dbReference>
<dbReference type="PANTHER" id="PTHR15706:SF2">
    <property type="entry name" value="SH3 AND PX DOMAIN-CONTAINING PROTEIN 2A"/>
    <property type="match status" value="1"/>
</dbReference>
<dbReference type="GO" id="GO:0000747">
    <property type="term" value="P:conjugation with cellular fusion"/>
    <property type="evidence" value="ECO:0007669"/>
    <property type="project" value="TreeGrafter"/>
</dbReference>
<keyword evidence="8" id="KW-1185">Reference proteome</keyword>
<dbReference type="GO" id="GO:0005737">
    <property type="term" value="C:cytoplasm"/>
    <property type="evidence" value="ECO:0007669"/>
    <property type="project" value="TreeGrafter"/>
</dbReference>
<dbReference type="GO" id="GO:0035091">
    <property type="term" value="F:phosphatidylinositol binding"/>
    <property type="evidence" value="ECO:0007669"/>
    <property type="project" value="InterPro"/>
</dbReference>
<dbReference type="SUPFAM" id="SSF50044">
    <property type="entry name" value="SH3-domain"/>
    <property type="match status" value="1"/>
</dbReference>
<dbReference type="OrthoDB" id="548867at2759"/>
<dbReference type="Gene3D" id="3.10.20.90">
    <property type="entry name" value="Phosphatidylinositol 3-kinase Catalytic Subunit, Chain A, domain 1"/>
    <property type="match status" value="1"/>
</dbReference>
<dbReference type="InterPro" id="IPR036871">
    <property type="entry name" value="PX_dom_sf"/>
</dbReference>
<feature type="region of interest" description="Disordered" evidence="4">
    <location>
        <begin position="411"/>
        <end position="444"/>
    </location>
</feature>
<dbReference type="SMART" id="SM00326">
    <property type="entry name" value="SH3"/>
    <property type="match status" value="1"/>
</dbReference>
<dbReference type="AlphaFoldDB" id="A0A9P8PMG3"/>
<dbReference type="GO" id="GO:0043332">
    <property type="term" value="C:mating projection tip"/>
    <property type="evidence" value="ECO:0007669"/>
    <property type="project" value="TreeGrafter"/>
</dbReference>
<dbReference type="PANTHER" id="PTHR15706">
    <property type="entry name" value="SH3 MULTIPLE DOMAIN"/>
    <property type="match status" value="1"/>
</dbReference>
<evidence type="ECO:0000313" key="7">
    <source>
        <dbReference type="EMBL" id="KAH3674190.1"/>
    </source>
</evidence>
<evidence type="ECO:0000256" key="4">
    <source>
        <dbReference type="SAM" id="MobiDB-lite"/>
    </source>
</evidence>
<evidence type="ECO:0000259" key="6">
    <source>
        <dbReference type="PROSITE" id="PS50195"/>
    </source>
</evidence>
<feature type="domain" description="PX" evidence="6">
    <location>
        <begin position="249"/>
        <end position="393"/>
    </location>
</feature>
<dbReference type="Pfam" id="PF00018">
    <property type="entry name" value="SH3_1"/>
    <property type="match status" value="1"/>
</dbReference>
<dbReference type="EMBL" id="JAEUBF010000905">
    <property type="protein sequence ID" value="KAH3674190.1"/>
    <property type="molecule type" value="Genomic_DNA"/>
</dbReference>
<name>A0A9P8PMG3_9ASCO</name>
<reference evidence="7" key="1">
    <citation type="journal article" date="2021" name="Open Biol.">
        <title>Shared evolutionary footprints suggest mitochondrial oxidative damage underlies multiple complex I losses in fungi.</title>
        <authorList>
            <person name="Schikora-Tamarit M.A."/>
            <person name="Marcet-Houben M."/>
            <person name="Nosek J."/>
            <person name="Gabaldon T."/>
        </authorList>
    </citation>
    <scope>NUCLEOTIDE SEQUENCE</scope>
    <source>
        <strain evidence="7">CBS6341</strain>
    </source>
</reference>
<dbReference type="PROSITE" id="PS50195">
    <property type="entry name" value="PX"/>
    <property type="match status" value="1"/>
</dbReference>
<protein>
    <recommendedName>
        <fullName evidence="9">PX domain-containing protein</fullName>
    </recommendedName>
</protein>
<dbReference type="InterPro" id="IPR035550">
    <property type="entry name" value="Bem1/Scd2_PX"/>
</dbReference>
<dbReference type="Proteomes" id="UP000769528">
    <property type="component" value="Unassembled WGS sequence"/>
</dbReference>
<reference evidence="7" key="2">
    <citation type="submission" date="2021-01" db="EMBL/GenBank/DDBJ databases">
        <authorList>
            <person name="Schikora-Tamarit M.A."/>
        </authorList>
    </citation>
    <scope>NUCLEOTIDE SEQUENCE</scope>
    <source>
        <strain evidence="7">CBS6341</strain>
    </source>
</reference>
<organism evidence="7 8">
    <name type="scientific">Wickerhamomyces mucosus</name>
    <dbReference type="NCBI Taxonomy" id="1378264"/>
    <lineage>
        <taxon>Eukaryota</taxon>
        <taxon>Fungi</taxon>
        <taxon>Dikarya</taxon>
        <taxon>Ascomycota</taxon>
        <taxon>Saccharomycotina</taxon>
        <taxon>Saccharomycetes</taxon>
        <taxon>Phaffomycetales</taxon>
        <taxon>Wickerhamomycetaceae</taxon>
        <taxon>Wickerhamomyces</taxon>
    </lineage>
</organism>
<accession>A0A9P8PMG3</accession>
<dbReference type="InterPro" id="IPR001683">
    <property type="entry name" value="PX_dom"/>
</dbReference>
<dbReference type="InterPro" id="IPR036028">
    <property type="entry name" value="SH3-like_dom_sf"/>
</dbReference>